<dbReference type="Gene3D" id="2.40.50.140">
    <property type="entry name" value="Nucleic acid-binding proteins"/>
    <property type="match status" value="1"/>
</dbReference>
<dbReference type="KEGG" id="nlo:107217420"/>
<protein>
    <submittedName>
        <fullName evidence="6">28S ribosomal protein S17, mitochondrial</fullName>
    </submittedName>
</protein>
<evidence type="ECO:0000256" key="2">
    <source>
        <dbReference type="ARBA" id="ARBA00022980"/>
    </source>
</evidence>
<gene>
    <name evidence="6" type="primary">LOC107217420</name>
</gene>
<dbReference type="GO" id="GO:0003735">
    <property type="term" value="F:structural constituent of ribosome"/>
    <property type="evidence" value="ECO:0007669"/>
    <property type="project" value="InterPro"/>
</dbReference>
<reference evidence="6" key="1">
    <citation type="submission" date="2025-08" db="UniProtKB">
        <authorList>
            <consortium name="RefSeq"/>
        </authorList>
    </citation>
    <scope>IDENTIFICATION</scope>
    <source>
        <tissue evidence="6">Thorax and Abdomen</tissue>
    </source>
</reference>
<feature type="compositionally biased region" description="Basic and acidic residues" evidence="4">
    <location>
        <begin position="129"/>
        <end position="158"/>
    </location>
</feature>
<dbReference type="InterPro" id="IPR039193">
    <property type="entry name" value="Ribosomal_uS17m_metazoa"/>
</dbReference>
<organism evidence="6">
    <name type="scientific">Neodiprion lecontei</name>
    <name type="common">Redheaded pine sawfly</name>
    <dbReference type="NCBI Taxonomy" id="441921"/>
    <lineage>
        <taxon>Eukaryota</taxon>
        <taxon>Metazoa</taxon>
        <taxon>Ecdysozoa</taxon>
        <taxon>Arthropoda</taxon>
        <taxon>Hexapoda</taxon>
        <taxon>Insecta</taxon>
        <taxon>Pterygota</taxon>
        <taxon>Neoptera</taxon>
        <taxon>Endopterygota</taxon>
        <taxon>Hymenoptera</taxon>
        <taxon>Tenthredinoidea</taxon>
        <taxon>Diprionidae</taxon>
        <taxon>Diprioninae</taxon>
        <taxon>Neodiprion</taxon>
    </lineage>
</organism>
<dbReference type="InterPro" id="IPR000266">
    <property type="entry name" value="Ribosomal_uS17"/>
</dbReference>
<dbReference type="Proteomes" id="UP000829291">
    <property type="component" value="Chromosome 7"/>
</dbReference>
<evidence type="ECO:0000256" key="3">
    <source>
        <dbReference type="ARBA" id="ARBA00023274"/>
    </source>
</evidence>
<dbReference type="InterPro" id="IPR012340">
    <property type="entry name" value="NA-bd_OB-fold"/>
</dbReference>
<dbReference type="GeneID" id="107217420"/>
<dbReference type="RefSeq" id="XP_015510427.1">
    <property type="nucleotide sequence ID" value="XM_015654941.2"/>
</dbReference>
<dbReference type="PANTHER" id="PTHR24088">
    <property type="entry name" value="28S RIBOSOMAL PROTEIN S17, MITOCHONDRIAL"/>
    <property type="match status" value="1"/>
</dbReference>
<dbReference type="PANTHER" id="PTHR24088:SF0">
    <property type="entry name" value="SMALL RIBOSOMAL SUBUNIT PROTEIN US17M"/>
    <property type="match status" value="1"/>
</dbReference>
<name>A0A6J0B8A2_NEOLC</name>
<dbReference type="Pfam" id="PF00366">
    <property type="entry name" value="Ribosomal_S17"/>
    <property type="match status" value="1"/>
</dbReference>
<dbReference type="InParanoid" id="A0A6J0B8A2"/>
<evidence type="ECO:0000313" key="5">
    <source>
        <dbReference type="Proteomes" id="UP000829291"/>
    </source>
</evidence>
<feature type="region of interest" description="Disordered" evidence="4">
    <location>
        <begin position="127"/>
        <end position="166"/>
    </location>
</feature>
<dbReference type="OrthoDB" id="274752at2759"/>
<dbReference type="CTD" id="51373"/>
<evidence type="ECO:0000256" key="4">
    <source>
        <dbReference type="SAM" id="MobiDB-lite"/>
    </source>
</evidence>
<evidence type="ECO:0000313" key="6">
    <source>
        <dbReference type="RefSeq" id="XP_015510427.1"/>
    </source>
</evidence>
<dbReference type="SUPFAM" id="SSF50249">
    <property type="entry name" value="Nucleic acid-binding proteins"/>
    <property type="match status" value="1"/>
</dbReference>
<keyword evidence="2 6" id="KW-0689">Ribosomal protein</keyword>
<dbReference type="GO" id="GO:0032543">
    <property type="term" value="P:mitochondrial translation"/>
    <property type="evidence" value="ECO:0007669"/>
    <property type="project" value="TreeGrafter"/>
</dbReference>
<sequence length="166" mass="18830">MAKVAVAAAQGKKALSLLLGKCVPCVKQNASKIRVQHFKLDTNLNMYYRENSFFYAHDPQALCKPGDTVLIRELPSKVTRLITHEILEIVYPLGDVTDPVTGKKVVVGKYRDDIKAEDKLFGRTESAFDYDKAPPRGSQEDKRDFSHRETYTKYHEDPNDPQPYAV</sequence>
<keyword evidence="3" id="KW-0687">Ribonucleoprotein</keyword>
<accession>A0A6J0B8A2</accession>
<keyword evidence="5" id="KW-1185">Reference proteome</keyword>
<comment type="similarity">
    <text evidence="1">Belongs to the universal ribosomal protein uS17 family.</text>
</comment>
<proteinExistence type="inferred from homology"/>
<dbReference type="GO" id="GO:0005763">
    <property type="term" value="C:mitochondrial small ribosomal subunit"/>
    <property type="evidence" value="ECO:0007669"/>
    <property type="project" value="InterPro"/>
</dbReference>
<dbReference type="AlphaFoldDB" id="A0A6J0B8A2"/>
<evidence type="ECO:0000256" key="1">
    <source>
        <dbReference type="ARBA" id="ARBA00010254"/>
    </source>
</evidence>
<dbReference type="FunCoup" id="A0A6J0B8A2">
    <property type="interactions" value="1165"/>
</dbReference>